<comment type="caution">
    <text evidence="1">The sequence shown here is derived from an EMBL/GenBank/DDBJ whole genome shotgun (WGS) entry which is preliminary data.</text>
</comment>
<protein>
    <submittedName>
        <fullName evidence="1">Uncharacterized protein</fullName>
    </submittedName>
</protein>
<dbReference type="AlphaFoldDB" id="A0A2V1ITY7"/>
<evidence type="ECO:0000313" key="1">
    <source>
        <dbReference type="EMBL" id="PWB08151.1"/>
    </source>
</evidence>
<name>A0A2V1ITY7_9BACT</name>
<evidence type="ECO:0000313" key="2">
    <source>
        <dbReference type="Proteomes" id="UP000244925"/>
    </source>
</evidence>
<keyword evidence="2" id="KW-1185">Reference proteome</keyword>
<dbReference type="Proteomes" id="UP000244925">
    <property type="component" value="Unassembled WGS sequence"/>
</dbReference>
<organism evidence="1 2">
    <name type="scientific">Paramuribaculum intestinale</name>
    <dbReference type="NCBI Taxonomy" id="2094151"/>
    <lineage>
        <taxon>Bacteria</taxon>
        <taxon>Pseudomonadati</taxon>
        <taxon>Bacteroidota</taxon>
        <taxon>Bacteroidia</taxon>
        <taxon>Bacteroidales</taxon>
        <taxon>Muribaculaceae</taxon>
        <taxon>Paramuribaculum</taxon>
    </lineage>
</organism>
<sequence length="293" mass="32620">MIDIMKKLIGIIILILILSVVAVGCGGGHKSETAVSQQTAEDTVVATVPQIVRGRVVEDTVIGLWAIKALKDSNDIIVGRQDWAVRDSSVFLTLSYDRNIVYSDKEIRTKDLVGNEGEYMMQWGGEVFWDSDSAVYLSFGCILPDTDDGWNMLYQILPDGTSNIIVIDVYMGVDGFYVVADFMALYLNERAVGASPADLKRLYGQYCTKELTEELSAATFPIVSDDTDFRHAYKTIHIEPQDGFTGPPLEKYSFEVKFKPNPNDDNVTDILYMEVNGSTNKIIKINSGEREVI</sequence>
<dbReference type="PROSITE" id="PS51257">
    <property type="entry name" value="PROKAR_LIPOPROTEIN"/>
    <property type="match status" value="1"/>
</dbReference>
<dbReference type="EMBL" id="PUBV01000007">
    <property type="protein sequence ID" value="PWB08151.1"/>
    <property type="molecule type" value="Genomic_DNA"/>
</dbReference>
<reference evidence="2" key="1">
    <citation type="submission" date="2018-02" db="EMBL/GenBank/DDBJ databases">
        <authorList>
            <person name="Clavel T."/>
            <person name="Strowig T."/>
        </authorList>
    </citation>
    <scope>NUCLEOTIDE SEQUENCE [LARGE SCALE GENOMIC DNA]</scope>
    <source>
        <strain evidence="2">DSM 100764</strain>
    </source>
</reference>
<accession>A0A2V1ITY7</accession>
<gene>
    <name evidence="1" type="ORF">C5O25_04745</name>
</gene>
<proteinExistence type="predicted"/>